<proteinExistence type="predicted"/>
<sequence length="165" mass="18913">MLNDIMDSLGQKFKELYINNIGLYSSLYDNTYKELIGTVELEGINNFDWVLGDWQTLLQAYRPLSVSGFTQSNQAWSLNSLIVIGINNGDPNNLKQFNFLTCINPSDDLIKYISNAALINVIKPPAEPVLLFKPWIFYFPKNHDKFLSIFGVRTGHEENLSLYRI</sequence>
<evidence type="ECO:0000313" key="2">
    <source>
        <dbReference type="Proteomes" id="UP000222851"/>
    </source>
</evidence>
<dbReference type="RefSeq" id="WP_098556131.1">
    <property type="nucleotide sequence ID" value="NZ_NUXH01000060.1"/>
</dbReference>
<protein>
    <submittedName>
        <fullName evidence="1">Uncharacterized protein</fullName>
    </submittedName>
</protein>
<evidence type="ECO:0000313" key="1">
    <source>
        <dbReference type="EMBL" id="PFL64731.1"/>
    </source>
</evidence>
<dbReference type="AlphaFoldDB" id="A0A2B0XL69"/>
<name>A0A2B0XL69_BACAN</name>
<comment type="caution">
    <text evidence="1">The sequence shown here is derived from an EMBL/GenBank/DDBJ whole genome shotgun (WGS) entry which is preliminary data.</text>
</comment>
<dbReference type="EMBL" id="NUXH01000060">
    <property type="protein sequence ID" value="PFL64731.1"/>
    <property type="molecule type" value="Genomic_DNA"/>
</dbReference>
<gene>
    <name evidence="1" type="ORF">COJ30_15505</name>
</gene>
<reference evidence="1 2" key="1">
    <citation type="submission" date="2017-09" db="EMBL/GenBank/DDBJ databases">
        <title>Large-scale bioinformatics analysis of Bacillus genomes uncovers conserved roles of natural products in bacterial physiology.</title>
        <authorList>
            <consortium name="Agbiome Team Llc"/>
            <person name="Bleich R.M."/>
            <person name="Grubbs K.J."/>
            <person name="Santa Maria K.C."/>
            <person name="Allen S.E."/>
            <person name="Farag S."/>
            <person name="Shank E.A."/>
            <person name="Bowers A."/>
        </authorList>
    </citation>
    <scope>NUCLEOTIDE SEQUENCE [LARGE SCALE GENOMIC DNA]</scope>
    <source>
        <strain evidence="1 2">AFS081271</strain>
    </source>
</reference>
<dbReference type="Proteomes" id="UP000222851">
    <property type="component" value="Unassembled WGS sequence"/>
</dbReference>
<organism evidence="1 2">
    <name type="scientific">Bacillus anthracis</name>
    <name type="common">anthrax bacterium</name>
    <dbReference type="NCBI Taxonomy" id="1392"/>
    <lineage>
        <taxon>Bacteria</taxon>
        <taxon>Bacillati</taxon>
        <taxon>Bacillota</taxon>
        <taxon>Bacilli</taxon>
        <taxon>Bacillales</taxon>
        <taxon>Bacillaceae</taxon>
        <taxon>Bacillus</taxon>
        <taxon>Bacillus cereus group</taxon>
    </lineage>
</organism>
<accession>A0A2B0XL69</accession>